<accession>A0A5N5WZP3</accession>
<evidence type="ECO:0000313" key="2">
    <source>
        <dbReference type="Proteomes" id="UP000326565"/>
    </source>
</evidence>
<keyword evidence="2" id="KW-1185">Reference proteome</keyword>
<sequence>MPQPDPLSWTLLFKKHKMSVLLMLLPSETITTTQATLLKALQSRGLTEINGDPVPEDPSMIEFGVAVDKNDPGKGWTKLELEAPQFNENDAPKRGAAKKSAAPLSLQAAELRNGQQVAFRFRKRDEGTQTTDELLDLDLEDPGWDVILPSLDDEEEES</sequence>
<name>A0A5N5WZP3_9EURO</name>
<organism evidence="1 2">
    <name type="scientific">Aspergillus leporis</name>
    <dbReference type="NCBI Taxonomy" id="41062"/>
    <lineage>
        <taxon>Eukaryota</taxon>
        <taxon>Fungi</taxon>
        <taxon>Dikarya</taxon>
        <taxon>Ascomycota</taxon>
        <taxon>Pezizomycotina</taxon>
        <taxon>Eurotiomycetes</taxon>
        <taxon>Eurotiomycetidae</taxon>
        <taxon>Eurotiales</taxon>
        <taxon>Aspergillaceae</taxon>
        <taxon>Aspergillus</taxon>
        <taxon>Aspergillus subgen. Circumdati</taxon>
    </lineage>
</organism>
<dbReference type="Proteomes" id="UP000326565">
    <property type="component" value="Unassembled WGS sequence"/>
</dbReference>
<dbReference type="AlphaFoldDB" id="A0A5N5WZP3"/>
<gene>
    <name evidence="1" type="ORF">BDV29DRAFT_128959</name>
</gene>
<reference evidence="1 2" key="1">
    <citation type="submission" date="2019-04" db="EMBL/GenBank/DDBJ databases">
        <title>Friends and foes A comparative genomics study of 23 Aspergillus species from section Flavi.</title>
        <authorList>
            <consortium name="DOE Joint Genome Institute"/>
            <person name="Kjaerbolling I."/>
            <person name="Vesth T."/>
            <person name="Frisvad J.C."/>
            <person name="Nybo J.L."/>
            <person name="Theobald S."/>
            <person name="Kildgaard S."/>
            <person name="Isbrandt T."/>
            <person name="Kuo A."/>
            <person name="Sato A."/>
            <person name="Lyhne E.K."/>
            <person name="Kogle M.E."/>
            <person name="Wiebenga A."/>
            <person name="Kun R.S."/>
            <person name="Lubbers R.J."/>
            <person name="Makela M.R."/>
            <person name="Barry K."/>
            <person name="Chovatia M."/>
            <person name="Clum A."/>
            <person name="Daum C."/>
            <person name="Haridas S."/>
            <person name="He G."/>
            <person name="LaButti K."/>
            <person name="Lipzen A."/>
            <person name="Mondo S."/>
            <person name="Riley R."/>
            <person name="Salamov A."/>
            <person name="Simmons B.A."/>
            <person name="Magnuson J.K."/>
            <person name="Henrissat B."/>
            <person name="Mortensen U.H."/>
            <person name="Larsen T.O."/>
            <person name="Devries R.P."/>
            <person name="Grigoriev I.V."/>
            <person name="Machida M."/>
            <person name="Baker S.E."/>
            <person name="Andersen M.R."/>
        </authorList>
    </citation>
    <scope>NUCLEOTIDE SEQUENCE [LARGE SCALE GENOMIC DNA]</scope>
    <source>
        <strain evidence="1 2">CBS 151.66</strain>
    </source>
</reference>
<dbReference type="EMBL" id="ML732217">
    <property type="protein sequence ID" value="KAB8074008.1"/>
    <property type="molecule type" value="Genomic_DNA"/>
</dbReference>
<protein>
    <submittedName>
        <fullName evidence="1">Uncharacterized protein</fullName>
    </submittedName>
</protein>
<proteinExistence type="predicted"/>
<dbReference type="OrthoDB" id="5376498at2759"/>
<evidence type="ECO:0000313" key="1">
    <source>
        <dbReference type="EMBL" id="KAB8074008.1"/>
    </source>
</evidence>